<reference evidence="2" key="2">
    <citation type="submission" date="2020-09" db="EMBL/GenBank/DDBJ databases">
        <authorList>
            <person name="Sun Q."/>
            <person name="Ohkuma M."/>
        </authorList>
    </citation>
    <scope>NUCLEOTIDE SEQUENCE</scope>
    <source>
        <strain evidence="2">JCM 14371</strain>
    </source>
</reference>
<name>A0A917PRV0_9DEIO</name>
<evidence type="ECO:0000313" key="2">
    <source>
        <dbReference type="EMBL" id="GGJ88848.1"/>
    </source>
</evidence>
<dbReference type="Pfam" id="PF00657">
    <property type="entry name" value="Lipase_GDSL"/>
    <property type="match status" value="1"/>
</dbReference>
<dbReference type="Proteomes" id="UP000635726">
    <property type="component" value="Unassembled WGS sequence"/>
</dbReference>
<keyword evidence="1" id="KW-0732">Signal</keyword>
<dbReference type="InterPro" id="IPR036514">
    <property type="entry name" value="SGNH_hydro_sf"/>
</dbReference>
<dbReference type="AlphaFoldDB" id="A0A917PRV0"/>
<proteinExistence type="predicted"/>
<feature type="signal peptide" evidence="1">
    <location>
        <begin position="1"/>
        <end position="24"/>
    </location>
</feature>
<protein>
    <recommendedName>
        <fullName evidence="4">SGNH hydrolase-type esterase domain-containing protein</fullName>
    </recommendedName>
</protein>
<reference evidence="2" key="1">
    <citation type="journal article" date="2014" name="Int. J. Syst. Evol. Microbiol.">
        <title>Complete genome sequence of Corynebacterium casei LMG S-19264T (=DSM 44701T), isolated from a smear-ripened cheese.</title>
        <authorList>
            <consortium name="US DOE Joint Genome Institute (JGI-PGF)"/>
            <person name="Walter F."/>
            <person name="Albersmeier A."/>
            <person name="Kalinowski J."/>
            <person name="Ruckert C."/>
        </authorList>
    </citation>
    <scope>NUCLEOTIDE SEQUENCE</scope>
    <source>
        <strain evidence="2">JCM 14371</strain>
    </source>
</reference>
<dbReference type="EMBL" id="BMOE01000022">
    <property type="protein sequence ID" value="GGJ88848.1"/>
    <property type="molecule type" value="Genomic_DNA"/>
</dbReference>
<dbReference type="Gene3D" id="3.40.50.1110">
    <property type="entry name" value="SGNH hydrolase"/>
    <property type="match status" value="1"/>
</dbReference>
<dbReference type="InterPro" id="IPR001087">
    <property type="entry name" value="GDSL"/>
</dbReference>
<feature type="chain" id="PRO_5037893246" description="SGNH hydrolase-type esterase domain-containing protein" evidence="1">
    <location>
        <begin position="25"/>
        <end position="362"/>
    </location>
</feature>
<dbReference type="SUPFAM" id="SSF52266">
    <property type="entry name" value="SGNH hydrolase"/>
    <property type="match status" value="1"/>
</dbReference>
<organism evidence="2 3">
    <name type="scientific">Deinococcus aquiradiocola</name>
    <dbReference type="NCBI Taxonomy" id="393059"/>
    <lineage>
        <taxon>Bacteria</taxon>
        <taxon>Thermotogati</taxon>
        <taxon>Deinococcota</taxon>
        <taxon>Deinococci</taxon>
        <taxon>Deinococcales</taxon>
        <taxon>Deinococcaceae</taxon>
        <taxon>Deinococcus</taxon>
    </lineage>
</organism>
<dbReference type="RefSeq" id="WP_188964714.1">
    <property type="nucleotide sequence ID" value="NZ_BMOE01000022.1"/>
</dbReference>
<dbReference type="PROSITE" id="PS51257">
    <property type="entry name" value="PROKAR_LIPOPROTEIN"/>
    <property type="match status" value="1"/>
</dbReference>
<evidence type="ECO:0008006" key="4">
    <source>
        <dbReference type="Google" id="ProtNLM"/>
    </source>
</evidence>
<sequence length="362" mass="38251">MPRPRLASLALLPALLLAACAPRAAQPPVPFTDYVAMGDSITAGMQSAGLTAASQDAAFPVLLGRRAGLDIQMPEIADPGCPPPIRSATDDISTASIDQAACTRLHPEVVSPVVAIPGARVADVYSTTDARVQNPDPLLYSAKLYRAVLGPGRTQLQAALALRPKFVTLWIGANDVLLPTLRGHPEQATPPNVFRANYARLLDALEPTGARIVVLTVPDVTRVPALVPMRLLLLNGSVDASCSGVDGYFGTLSLLNVTARNPLRCPSDSVVTPAKYALARNTVLRYNEIITQLAAERGVAVFDVNPVLATLPGRPLIPTPDSPFGSTFSLDGVHPSGNTHRLLAQLLAGFLNRTYGTAINTW</sequence>
<gene>
    <name evidence="2" type="ORF">GCM10008939_36150</name>
</gene>
<evidence type="ECO:0000313" key="3">
    <source>
        <dbReference type="Proteomes" id="UP000635726"/>
    </source>
</evidence>
<accession>A0A917PRV0</accession>
<evidence type="ECO:0000256" key="1">
    <source>
        <dbReference type="SAM" id="SignalP"/>
    </source>
</evidence>
<comment type="caution">
    <text evidence="2">The sequence shown here is derived from an EMBL/GenBank/DDBJ whole genome shotgun (WGS) entry which is preliminary data.</text>
</comment>
<dbReference type="GO" id="GO:0016788">
    <property type="term" value="F:hydrolase activity, acting on ester bonds"/>
    <property type="evidence" value="ECO:0007669"/>
    <property type="project" value="InterPro"/>
</dbReference>
<keyword evidence="3" id="KW-1185">Reference proteome</keyword>